<accession>A0A146K054</accession>
<dbReference type="AlphaFoldDB" id="A0A146K054"/>
<feature type="non-terminal residue" evidence="1">
    <location>
        <position position="1"/>
    </location>
</feature>
<gene>
    <name evidence="1" type="ORF">TPC1_30647</name>
</gene>
<dbReference type="EMBL" id="GDID01006748">
    <property type="protein sequence ID" value="JAP89858.1"/>
    <property type="molecule type" value="Transcribed_RNA"/>
</dbReference>
<reference evidence="1" key="1">
    <citation type="submission" date="2015-07" db="EMBL/GenBank/DDBJ databases">
        <title>Adaptation to a free-living lifestyle via gene acquisitions in the diplomonad Trepomonas sp. PC1.</title>
        <authorList>
            <person name="Xu F."/>
            <person name="Jerlstrom-Hultqvist J."/>
            <person name="Kolisko M."/>
            <person name="Simpson A.G.B."/>
            <person name="Roger A.J."/>
            <person name="Svard S.G."/>
            <person name="Andersson J.O."/>
        </authorList>
    </citation>
    <scope>NUCLEOTIDE SEQUENCE</scope>
    <source>
        <strain evidence="1">PC1</strain>
    </source>
</reference>
<proteinExistence type="predicted"/>
<name>A0A146K054_9EUKA</name>
<sequence length="525" mass="61980">QHTMCVEDEEYLLQVNQKELFEEQFLAQLLQKRQIVHEKLQLFMIKTQRYQNEQMLQDQIQKEIQQVILQYYPGNEVKDFDNFEIVPQSFNKDVKNLTKYPMYLVSISKYTILDAEHLKEEFNCINQLQLDHQICLLVIIRNQLRLQNFQLNQQKLLLYLFGFVQTDKLNEISIFDSLHLYRSNNLLEVYEILVEIALGSFFSQSHNLALSCKQNPSLELFDELLLCSKEQFFANCIKFQIKESFNLQVFQAALSFSEQFCQANATVEHILQTFQIQKADQLLISCKIMWNLSRQDTSLKSFVAFSTLLQAKFVTFNDEEDEDEMQQKAILADYLLLMLDSDFQFVMTNESLALVCGICLEKFVDGAKSQLQTEFVNRLRQISEKVQITYKIAPMFQIFKACKHSFKEMQIVQSHNQSIFIQMGEDMKKRTKYEPEYQVFFVIYYLAKHFEVSKHYQAFRTVLKNALSDFWNQHKGEKLSANLHKCSTESFSHNLEIQSITLEVLKQFDLKEGKTKYPQGLFISK</sequence>
<evidence type="ECO:0000313" key="1">
    <source>
        <dbReference type="EMBL" id="JAP89858.1"/>
    </source>
</evidence>
<protein>
    <submittedName>
        <fullName evidence="1">Uncharacterized protein</fullName>
    </submittedName>
</protein>
<organism evidence="1">
    <name type="scientific">Trepomonas sp. PC1</name>
    <dbReference type="NCBI Taxonomy" id="1076344"/>
    <lineage>
        <taxon>Eukaryota</taxon>
        <taxon>Metamonada</taxon>
        <taxon>Diplomonadida</taxon>
        <taxon>Hexamitidae</taxon>
        <taxon>Hexamitinae</taxon>
        <taxon>Trepomonas</taxon>
    </lineage>
</organism>